<comment type="caution">
    <text evidence="2">The sequence shown here is derived from an EMBL/GenBank/DDBJ whole genome shotgun (WGS) entry which is preliminary data.</text>
</comment>
<dbReference type="InterPro" id="IPR016843">
    <property type="entry name" value="S-AdoMet-dep_Ade-MeTrfase_prd"/>
</dbReference>
<dbReference type="PANTHER" id="PTHR41313:SF1">
    <property type="entry name" value="DNA METHYLASE ADENINE-SPECIFIC DOMAIN-CONTAINING PROTEIN"/>
    <property type="match status" value="1"/>
</dbReference>
<dbReference type="PANTHER" id="PTHR41313">
    <property type="entry name" value="ADENINE-SPECIFIC METHYLTRANSFERASE"/>
    <property type="match status" value="1"/>
</dbReference>
<dbReference type="GO" id="GO:0032259">
    <property type="term" value="P:methylation"/>
    <property type="evidence" value="ECO:0007669"/>
    <property type="project" value="UniProtKB-KW"/>
</dbReference>
<dbReference type="Proteomes" id="UP000076490">
    <property type="component" value="Unassembled WGS sequence"/>
</dbReference>
<evidence type="ECO:0000313" key="3">
    <source>
        <dbReference type="Proteomes" id="UP000076490"/>
    </source>
</evidence>
<dbReference type="PRINTS" id="PR00507">
    <property type="entry name" value="N12N6MTFRASE"/>
</dbReference>
<dbReference type="InterPro" id="IPR052933">
    <property type="entry name" value="DNA_Protect_Modify"/>
</dbReference>
<reference evidence="2 3" key="1">
    <citation type="submission" date="2016-01" db="EMBL/GenBank/DDBJ databases">
        <title>Whole genome sequencing of Bhargavaea cecembensis T14.</title>
        <authorList>
            <person name="Hong K.W."/>
        </authorList>
    </citation>
    <scope>NUCLEOTIDE SEQUENCE [LARGE SCALE GENOMIC DNA]</scope>
    <source>
        <strain evidence="2 3">T14</strain>
    </source>
</reference>
<feature type="domain" description="DNA methylase adenine-specific" evidence="1">
    <location>
        <begin position="98"/>
        <end position="286"/>
    </location>
</feature>
<evidence type="ECO:0000259" key="1">
    <source>
        <dbReference type="Pfam" id="PF02384"/>
    </source>
</evidence>
<keyword evidence="2" id="KW-0808">Transferase</keyword>
<dbReference type="EMBL" id="LQNT01000001">
    <property type="protein sequence ID" value="KZE39809.1"/>
    <property type="molecule type" value="Genomic_DNA"/>
</dbReference>
<dbReference type="SUPFAM" id="SSF53335">
    <property type="entry name" value="S-adenosyl-L-methionine-dependent methyltransferases"/>
    <property type="match status" value="1"/>
</dbReference>
<dbReference type="CDD" id="cd02440">
    <property type="entry name" value="AdoMet_MTases"/>
    <property type="match status" value="1"/>
</dbReference>
<name>A0A165HFZ2_9BACL</name>
<evidence type="ECO:0000313" key="2">
    <source>
        <dbReference type="EMBL" id="KZE39809.1"/>
    </source>
</evidence>
<organism evidence="2 3">
    <name type="scientific">Bhargavaea cecembensis</name>
    <dbReference type="NCBI Taxonomy" id="394098"/>
    <lineage>
        <taxon>Bacteria</taxon>
        <taxon>Bacillati</taxon>
        <taxon>Bacillota</taxon>
        <taxon>Bacilli</taxon>
        <taxon>Bacillales</taxon>
        <taxon>Caryophanaceae</taxon>
        <taxon>Bhargavaea</taxon>
    </lineage>
</organism>
<proteinExistence type="predicted"/>
<dbReference type="InterPro" id="IPR029063">
    <property type="entry name" value="SAM-dependent_MTases_sf"/>
</dbReference>
<dbReference type="InterPro" id="IPR003356">
    <property type="entry name" value="DNA_methylase_A-5"/>
</dbReference>
<protein>
    <submittedName>
        <fullName evidence="2">DNA methylase</fullName>
    </submittedName>
</protein>
<dbReference type="RefSeq" id="WP_063177793.1">
    <property type="nucleotide sequence ID" value="NZ_LQNT01000001.1"/>
</dbReference>
<dbReference type="Gene3D" id="3.40.50.150">
    <property type="entry name" value="Vaccinia Virus protein VP39"/>
    <property type="match status" value="1"/>
</dbReference>
<dbReference type="GO" id="GO:0008170">
    <property type="term" value="F:N-methyltransferase activity"/>
    <property type="evidence" value="ECO:0007669"/>
    <property type="project" value="InterPro"/>
</dbReference>
<sequence length="312" mass="34225">METNTEQIFNFLDGHAGRIAKKEGTMYLEALLKTVRAWADGKIAPEVEKTAKEEVRKGLQLSLLKGMKESAQPNHQMTPDSIGLIAGYLADRLSGGKPYVTLFDPAIGTGNLLFTVMNFMDGRTAASGSEIDDLLIQISAAAADLLAQPVTLYHQDSLRPLMVDPADFVVTDLPVGYYPDDENAMNYNLRAEEGHSYAHHLFIEQSMRYLKKGGHGIFVVPANLFESEFATQLHTFLKDEAEILGVIALPEGLFKNRANAKSLLLLRKPEGTMGPKPEVLLAQAPDLKNANAVSAFFGKVDAWAEQNGYKKS</sequence>
<dbReference type="AlphaFoldDB" id="A0A165HFZ2"/>
<dbReference type="Pfam" id="PF02384">
    <property type="entry name" value="N6_Mtase"/>
    <property type="match status" value="1"/>
</dbReference>
<dbReference type="GO" id="GO:0003677">
    <property type="term" value="F:DNA binding"/>
    <property type="evidence" value="ECO:0007669"/>
    <property type="project" value="InterPro"/>
</dbReference>
<dbReference type="OrthoDB" id="9788159at2"/>
<keyword evidence="2" id="KW-0489">Methyltransferase</keyword>
<dbReference type="PIRSF" id="PIRSF026567">
    <property type="entry name" value="Adenine_mtase_bact_prd"/>
    <property type="match status" value="1"/>
</dbReference>
<gene>
    <name evidence="2" type="ORF">AV656_00505</name>
</gene>
<accession>A0A165HFZ2</accession>